<dbReference type="Proteomes" id="UP000789366">
    <property type="component" value="Unassembled WGS sequence"/>
</dbReference>
<comment type="caution">
    <text evidence="1">The sequence shown here is derived from an EMBL/GenBank/DDBJ whole genome shotgun (WGS) entry which is preliminary data.</text>
</comment>
<keyword evidence="2" id="KW-1185">Reference proteome</keyword>
<accession>A0ACA9MAN2</accession>
<evidence type="ECO:0000313" key="1">
    <source>
        <dbReference type="EMBL" id="CAG8580594.1"/>
    </source>
</evidence>
<protein>
    <submittedName>
        <fullName evidence="1">2255_t:CDS:1</fullName>
    </submittedName>
</protein>
<dbReference type="EMBL" id="CAJVPW010007422">
    <property type="protein sequence ID" value="CAG8580594.1"/>
    <property type="molecule type" value="Genomic_DNA"/>
</dbReference>
<proteinExistence type="predicted"/>
<evidence type="ECO:0000313" key="2">
    <source>
        <dbReference type="Proteomes" id="UP000789366"/>
    </source>
</evidence>
<name>A0ACA9MAN2_9GLOM</name>
<reference evidence="1" key="1">
    <citation type="submission" date="2021-06" db="EMBL/GenBank/DDBJ databases">
        <authorList>
            <person name="Kallberg Y."/>
            <person name="Tangrot J."/>
            <person name="Rosling A."/>
        </authorList>
    </citation>
    <scope>NUCLEOTIDE SEQUENCE</scope>
    <source>
        <strain evidence="1">28 12/20/2015</strain>
    </source>
</reference>
<gene>
    <name evidence="1" type="ORF">SPELUC_LOCUS6351</name>
</gene>
<organism evidence="1 2">
    <name type="scientific">Cetraspora pellucida</name>
    <dbReference type="NCBI Taxonomy" id="1433469"/>
    <lineage>
        <taxon>Eukaryota</taxon>
        <taxon>Fungi</taxon>
        <taxon>Fungi incertae sedis</taxon>
        <taxon>Mucoromycota</taxon>
        <taxon>Glomeromycotina</taxon>
        <taxon>Glomeromycetes</taxon>
        <taxon>Diversisporales</taxon>
        <taxon>Gigasporaceae</taxon>
        <taxon>Cetraspora</taxon>
    </lineage>
</organism>
<sequence length="177" mass="19665">MVEPVREPSEILLWQKSEVTYTWGGYSSWRKILSRTLRAEQQITRYVTNEEGVVLEDPSYELSGVNIESFSIPKGLGPYDGVDHPPIRQNTISGPAEVRDGRFGGCIAHNGCSQQTGSTQCCIVNGLRHIFSRCKALGTIRGVGFDDLVWKRTNETKVSSRGSHLEDNTMGETDSKT</sequence>